<dbReference type="Pfam" id="PF13458">
    <property type="entry name" value="Peripla_BP_6"/>
    <property type="match status" value="1"/>
</dbReference>
<name>A0ABX2TIL3_9PROT</name>
<dbReference type="InterPro" id="IPR028082">
    <property type="entry name" value="Peripla_BP_I"/>
</dbReference>
<gene>
    <name evidence="6" type="ORF">HND93_25195</name>
</gene>
<dbReference type="RefSeq" id="WP_180284792.1">
    <property type="nucleotide sequence ID" value="NZ_JABFDB010000023.1"/>
</dbReference>
<comment type="caution">
    <text evidence="6">The sequence shown here is derived from an EMBL/GenBank/DDBJ whole genome shotgun (WGS) entry which is preliminary data.</text>
</comment>
<proteinExistence type="inferred from homology"/>
<evidence type="ECO:0000313" key="7">
    <source>
        <dbReference type="Proteomes" id="UP000584642"/>
    </source>
</evidence>
<evidence type="ECO:0000256" key="3">
    <source>
        <dbReference type="ARBA" id="ARBA00022970"/>
    </source>
</evidence>
<keyword evidence="3" id="KW-0029">Amino-acid transport</keyword>
<sequence>MLRVTLLAAALLASATALPAAAQDAFRIGGVLPLSGAWGIIGENMRRGATIAFEERDGKVLGKPIEAMWEDSETSTQVAVQKTNRLLSRGVHLIFGEVSSGSTLAIMKMTEQRKVPQLITISADDRITGADKTRYAFRTSNSVAIENRMLAAFASMRSLKSVYGVVADYQVGRDMWKLLSEDMAKKGIKIVGEDFTPIGSKDYSVIIDKVAKSGADGLALIVVGGDVVTSLKQANDVRLKDKVQIFGTMIMDELLGAAIGPGSIGIHSTLRYHFTEDSPRNQRFVEAYRKKYGEFPSQYAGEAYDGMSWFLDVVEKTGGWDKEAWVDAFRTSTRPDSVEGVKRMRACDNQAEQIGLFGTAGEGKDPLPAVTMKVVATFPAEALFTPCP</sequence>
<keyword evidence="2 4" id="KW-0732">Signal</keyword>
<dbReference type="PANTHER" id="PTHR30483">
    <property type="entry name" value="LEUCINE-SPECIFIC-BINDING PROTEIN"/>
    <property type="match status" value="1"/>
</dbReference>
<keyword evidence="3" id="KW-0813">Transport</keyword>
<dbReference type="InterPro" id="IPR051010">
    <property type="entry name" value="BCAA_transport"/>
</dbReference>
<comment type="similarity">
    <text evidence="1">Belongs to the leucine-binding protein family.</text>
</comment>
<evidence type="ECO:0000256" key="2">
    <source>
        <dbReference type="ARBA" id="ARBA00022729"/>
    </source>
</evidence>
<dbReference type="Gene3D" id="3.40.50.2300">
    <property type="match status" value="2"/>
</dbReference>
<evidence type="ECO:0000313" key="6">
    <source>
        <dbReference type="EMBL" id="NYZ23017.1"/>
    </source>
</evidence>
<feature type="domain" description="Leucine-binding protein" evidence="5">
    <location>
        <begin position="27"/>
        <end position="353"/>
    </location>
</feature>
<dbReference type="Proteomes" id="UP000584642">
    <property type="component" value="Unassembled WGS sequence"/>
</dbReference>
<organism evidence="6 7">
    <name type="scientific">Azospirillum oleiclasticum</name>
    <dbReference type="NCBI Taxonomy" id="2735135"/>
    <lineage>
        <taxon>Bacteria</taxon>
        <taxon>Pseudomonadati</taxon>
        <taxon>Pseudomonadota</taxon>
        <taxon>Alphaproteobacteria</taxon>
        <taxon>Rhodospirillales</taxon>
        <taxon>Azospirillaceae</taxon>
        <taxon>Azospirillum</taxon>
    </lineage>
</organism>
<keyword evidence="7" id="KW-1185">Reference proteome</keyword>
<dbReference type="InterPro" id="IPR028081">
    <property type="entry name" value="Leu-bd"/>
</dbReference>
<dbReference type="CDD" id="cd19989">
    <property type="entry name" value="PBP1_SBP-like"/>
    <property type="match status" value="1"/>
</dbReference>
<protein>
    <submittedName>
        <fullName evidence="6">ABC transporter substrate-binding protein</fullName>
    </submittedName>
</protein>
<reference evidence="6 7" key="1">
    <citation type="submission" date="2020-05" db="EMBL/GenBank/DDBJ databases">
        <title>Azospirillum oleiclasticum sp. nov, a nitrogen-fixing and heavy crude oil-emulsifying bacterium isolated from the crude oil of Yumen Oilfield.</title>
        <authorList>
            <person name="Wu D."/>
            <person name="Cai M."/>
            <person name="Zhang X."/>
        </authorList>
    </citation>
    <scope>NUCLEOTIDE SEQUENCE [LARGE SCALE GENOMIC DNA]</scope>
    <source>
        <strain evidence="6 7">ROY-1-1-2</strain>
    </source>
</reference>
<evidence type="ECO:0000256" key="4">
    <source>
        <dbReference type="SAM" id="SignalP"/>
    </source>
</evidence>
<feature type="chain" id="PRO_5046404183" evidence="4">
    <location>
        <begin position="23"/>
        <end position="388"/>
    </location>
</feature>
<dbReference type="EMBL" id="JABFDB010000023">
    <property type="protein sequence ID" value="NYZ23017.1"/>
    <property type="molecule type" value="Genomic_DNA"/>
</dbReference>
<feature type="signal peptide" evidence="4">
    <location>
        <begin position="1"/>
        <end position="22"/>
    </location>
</feature>
<dbReference type="PANTHER" id="PTHR30483:SF6">
    <property type="entry name" value="PERIPLASMIC BINDING PROTEIN OF ABC TRANSPORTER FOR NATURAL AMINO ACIDS"/>
    <property type="match status" value="1"/>
</dbReference>
<evidence type="ECO:0000256" key="1">
    <source>
        <dbReference type="ARBA" id="ARBA00010062"/>
    </source>
</evidence>
<accession>A0ABX2TIL3</accession>
<dbReference type="SUPFAM" id="SSF53822">
    <property type="entry name" value="Periplasmic binding protein-like I"/>
    <property type="match status" value="1"/>
</dbReference>
<evidence type="ECO:0000259" key="5">
    <source>
        <dbReference type="Pfam" id="PF13458"/>
    </source>
</evidence>